<feature type="region of interest" description="Disordered" evidence="1">
    <location>
        <begin position="403"/>
        <end position="438"/>
    </location>
</feature>
<sequence length="438" mass="48018">MISSPSLHSSVIPTTPPPPPSISLPLFPSPSKMSDAHGQRDRYLLLHQEFITTFPGEAEQSSPYNVEASSLASKDGWILRELPFHGDSRGRHLDLYLLNPFTGASIPLPLLKSESSSFDLKAIISSSPDGDQDCHVFTLSGLRKKLLAWCKVGPGGGGGGWTYPPKNCLVCVRDYTPLDACYSNGNLYLAGEDALWVVHDILKPFSAAAGPIVKAFPYSGHMKSFDAQNGCAPVSGTHPYLCHLDGGGQVRVILPDCKGDYYVGFRVFKLVDEGKGLDRVLDYFPSGNVDRGEYWEEVWSLDGHAVFIGTHQSFAFPTKVDAIASQATSILNPNASGIRGDYIYSALNRVCGHLESFGAPDWDGAFDLANRKFQRFAHDELYGDNKTRDAIFWFIPVPWANTKSTASENQQRRRKKGKKKKKQITGVPTASQEAETST</sequence>
<feature type="region of interest" description="Disordered" evidence="1">
    <location>
        <begin position="1"/>
        <end position="22"/>
    </location>
</feature>
<evidence type="ECO:0000259" key="2">
    <source>
        <dbReference type="Pfam" id="PF03478"/>
    </source>
</evidence>
<protein>
    <recommendedName>
        <fullName evidence="2">KIB1-4 beta-propeller domain-containing protein</fullName>
    </recommendedName>
</protein>
<evidence type="ECO:0000313" key="4">
    <source>
        <dbReference type="Proteomes" id="UP001497516"/>
    </source>
</evidence>
<dbReference type="Pfam" id="PF03478">
    <property type="entry name" value="Beta-prop_KIB1-4"/>
    <property type="match status" value="1"/>
</dbReference>
<feature type="compositionally biased region" description="Polar residues" evidence="1">
    <location>
        <begin position="426"/>
        <end position="438"/>
    </location>
</feature>
<organism evidence="3 4">
    <name type="scientific">Linum trigynum</name>
    <dbReference type="NCBI Taxonomy" id="586398"/>
    <lineage>
        <taxon>Eukaryota</taxon>
        <taxon>Viridiplantae</taxon>
        <taxon>Streptophyta</taxon>
        <taxon>Embryophyta</taxon>
        <taxon>Tracheophyta</taxon>
        <taxon>Spermatophyta</taxon>
        <taxon>Magnoliopsida</taxon>
        <taxon>eudicotyledons</taxon>
        <taxon>Gunneridae</taxon>
        <taxon>Pentapetalae</taxon>
        <taxon>rosids</taxon>
        <taxon>fabids</taxon>
        <taxon>Malpighiales</taxon>
        <taxon>Linaceae</taxon>
        <taxon>Linum</taxon>
    </lineage>
</organism>
<feature type="domain" description="KIB1-4 beta-propeller" evidence="2">
    <location>
        <begin position="67"/>
        <end position="320"/>
    </location>
</feature>
<evidence type="ECO:0000256" key="1">
    <source>
        <dbReference type="SAM" id="MobiDB-lite"/>
    </source>
</evidence>
<name>A0AAV2GB40_9ROSI</name>
<accession>A0AAV2GB40</accession>
<dbReference type="PANTHER" id="PTHR44259:SF114">
    <property type="entry name" value="OS06G0707300 PROTEIN"/>
    <property type="match status" value="1"/>
</dbReference>
<dbReference type="InterPro" id="IPR050942">
    <property type="entry name" value="F-box_BR-signaling"/>
</dbReference>
<keyword evidence="4" id="KW-1185">Reference proteome</keyword>
<dbReference type="InterPro" id="IPR005174">
    <property type="entry name" value="KIB1-4_b-propeller"/>
</dbReference>
<feature type="compositionally biased region" description="Basic residues" evidence="1">
    <location>
        <begin position="412"/>
        <end position="423"/>
    </location>
</feature>
<dbReference type="Proteomes" id="UP001497516">
    <property type="component" value="Chromosome 8"/>
</dbReference>
<reference evidence="3 4" key="1">
    <citation type="submission" date="2024-04" db="EMBL/GenBank/DDBJ databases">
        <authorList>
            <person name="Fracassetti M."/>
        </authorList>
    </citation>
    <scope>NUCLEOTIDE SEQUENCE [LARGE SCALE GENOMIC DNA]</scope>
</reference>
<gene>
    <name evidence="3" type="ORF">LTRI10_LOCUS47562</name>
</gene>
<proteinExistence type="predicted"/>
<dbReference type="EMBL" id="OZ034821">
    <property type="protein sequence ID" value="CAL1407928.1"/>
    <property type="molecule type" value="Genomic_DNA"/>
</dbReference>
<evidence type="ECO:0000313" key="3">
    <source>
        <dbReference type="EMBL" id="CAL1407928.1"/>
    </source>
</evidence>
<dbReference type="PANTHER" id="PTHR44259">
    <property type="entry name" value="OS07G0183000 PROTEIN-RELATED"/>
    <property type="match status" value="1"/>
</dbReference>
<dbReference type="AlphaFoldDB" id="A0AAV2GB40"/>